<dbReference type="SUPFAM" id="SSF55666">
    <property type="entry name" value="Ribonuclease PH domain 2-like"/>
    <property type="match status" value="1"/>
</dbReference>
<dbReference type="GO" id="GO:0034473">
    <property type="term" value="P:U1 snRNA 3'-end processing"/>
    <property type="evidence" value="ECO:0007669"/>
    <property type="project" value="TreeGrafter"/>
</dbReference>
<dbReference type="GO" id="GO:0000467">
    <property type="term" value="P:exonucleolytic trimming to generate mature 3'-end of 5.8S rRNA from tricistronic rRNA transcript (SSU-rRNA, 5.8S rRNA, LSU-rRNA)"/>
    <property type="evidence" value="ECO:0007669"/>
    <property type="project" value="TreeGrafter"/>
</dbReference>
<evidence type="ECO:0000256" key="4">
    <source>
        <dbReference type="ARBA" id="ARBA00022490"/>
    </source>
</evidence>
<dbReference type="GO" id="GO:0071028">
    <property type="term" value="P:nuclear mRNA surveillance"/>
    <property type="evidence" value="ECO:0007669"/>
    <property type="project" value="TreeGrafter"/>
</dbReference>
<dbReference type="InterPro" id="IPR050590">
    <property type="entry name" value="Exosome_comp_Rrp42_subfam"/>
</dbReference>
<dbReference type="GO" id="GO:0035925">
    <property type="term" value="F:mRNA 3'-UTR AU-rich region binding"/>
    <property type="evidence" value="ECO:0007669"/>
    <property type="project" value="TreeGrafter"/>
</dbReference>
<evidence type="ECO:0000256" key="10">
    <source>
        <dbReference type="SAM" id="MobiDB-lite"/>
    </source>
</evidence>
<accession>A0AAD5W019</accession>
<keyword evidence="6" id="KW-0271">Exosome</keyword>
<evidence type="ECO:0000256" key="2">
    <source>
        <dbReference type="ARBA" id="ARBA00004604"/>
    </source>
</evidence>
<name>A0AAD5W019_9AGAR</name>
<evidence type="ECO:0000256" key="5">
    <source>
        <dbReference type="ARBA" id="ARBA00022552"/>
    </source>
</evidence>
<comment type="caution">
    <text evidence="12">The sequence shown here is derived from an EMBL/GenBank/DDBJ whole genome shotgun (WGS) entry which is preliminary data.</text>
</comment>
<dbReference type="GO" id="GO:0071035">
    <property type="term" value="P:nuclear polyadenylation-dependent rRNA catabolic process"/>
    <property type="evidence" value="ECO:0007669"/>
    <property type="project" value="TreeGrafter"/>
</dbReference>
<keyword evidence="8" id="KW-0539">Nucleus</keyword>
<evidence type="ECO:0000256" key="3">
    <source>
        <dbReference type="ARBA" id="ARBA00006678"/>
    </source>
</evidence>
<protein>
    <recommendedName>
        <fullName evidence="9">Ribosomal RNA-processing protein 43</fullName>
    </recommendedName>
</protein>
<dbReference type="GO" id="GO:0005730">
    <property type="term" value="C:nucleolus"/>
    <property type="evidence" value="ECO:0007669"/>
    <property type="project" value="UniProtKB-SubCell"/>
</dbReference>
<keyword evidence="4" id="KW-0963">Cytoplasm</keyword>
<dbReference type="Gene3D" id="3.30.230.70">
    <property type="entry name" value="GHMP Kinase, N-terminal domain"/>
    <property type="match status" value="1"/>
</dbReference>
<dbReference type="PANTHER" id="PTHR11097">
    <property type="entry name" value="EXOSOME COMPLEX EXONUCLEASE RIBOSOMAL RNA PROCESSING PROTEIN"/>
    <property type="match status" value="1"/>
</dbReference>
<evidence type="ECO:0000256" key="1">
    <source>
        <dbReference type="ARBA" id="ARBA00004496"/>
    </source>
</evidence>
<dbReference type="GO" id="GO:0016075">
    <property type="term" value="P:rRNA catabolic process"/>
    <property type="evidence" value="ECO:0007669"/>
    <property type="project" value="TreeGrafter"/>
</dbReference>
<evidence type="ECO:0000256" key="8">
    <source>
        <dbReference type="ARBA" id="ARBA00023242"/>
    </source>
</evidence>
<dbReference type="InterPro" id="IPR036345">
    <property type="entry name" value="ExoRNase_PH_dom2_sf"/>
</dbReference>
<dbReference type="AlphaFoldDB" id="A0AAD5W019"/>
<sequence>MAATTAFAPSSASSHPHTQPQNPTHQRAPATVQSSSDSGMGTGRAGEGDASSAFKAAIFQRLHPRVYLERFLAEDVRPDGRLLGIESKVNDVGDESSGIWRDVSINVGSINTADGSALVRMGGTTIVCGVKAEIAEPDLEKPDEGFLVPNVDLPAMCHPRFKPGPPSDEAQVLSERLFETLTSSNFVAPQSLVIQSGKAVWTLYVDATCINYDGNVFDAALIAMVSALMNTRLPKAEYDEDLRQTICHHEPKASLTFNGLPLSTSFGVFDSKHVLADPTAFEEPLLDSTISIIIGENPAMEDEVLNVIQQGIGTVNLTSATTSGSGSVADSALSACVNVAKHRRVELAKNVREAVKRGEGRDSSA</sequence>
<comment type="similarity">
    <text evidence="3">Belongs to the RNase PH family.</text>
</comment>
<dbReference type="GO" id="GO:0000177">
    <property type="term" value="C:cytoplasmic exosome (RNase complex)"/>
    <property type="evidence" value="ECO:0007669"/>
    <property type="project" value="TreeGrafter"/>
</dbReference>
<evidence type="ECO:0000256" key="7">
    <source>
        <dbReference type="ARBA" id="ARBA00022884"/>
    </source>
</evidence>
<dbReference type="SUPFAM" id="SSF54211">
    <property type="entry name" value="Ribosomal protein S5 domain 2-like"/>
    <property type="match status" value="1"/>
</dbReference>
<dbReference type="FunFam" id="3.30.230.70:FF:000017">
    <property type="entry name" value="Exosome complex component Rrp42"/>
    <property type="match status" value="1"/>
</dbReference>
<gene>
    <name evidence="12" type="ORF">NP233_g1608</name>
</gene>
<dbReference type="InterPro" id="IPR033196">
    <property type="entry name" value="Rrp43"/>
</dbReference>
<evidence type="ECO:0000313" key="13">
    <source>
        <dbReference type="Proteomes" id="UP001213000"/>
    </source>
</evidence>
<dbReference type="InterPro" id="IPR027408">
    <property type="entry name" value="PNPase/RNase_PH_dom_sf"/>
</dbReference>
<dbReference type="Pfam" id="PF01138">
    <property type="entry name" value="RNase_PH"/>
    <property type="match status" value="1"/>
</dbReference>
<evidence type="ECO:0000256" key="6">
    <source>
        <dbReference type="ARBA" id="ARBA00022835"/>
    </source>
</evidence>
<feature type="region of interest" description="Disordered" evidence="10">
    <location>
        <begin position="1"/>
        <end position="48"/>
    </location>
</feature>
<evidence type="ECO:0000259" key="11">
    <source>
        <dbReference type="Pfam" id="PF01138"/>
    </source>
</evidence>
<dbReference type="GO" id="GO:0034476">
    <property type="term" value="P:U5 snRNA 3'-end processing"/>
    <property type="evidence" value="ECO:0007669"/>
    <property type="project" value="TreeGrafter"/>
</dbReference>
<organism evidence="12 13">
    <name type="scientific">Leucocoprinus birnbaumii</name>
    <dbReference type="NCBI Taxonomy" id="56174"/>
    <lineage>
        <taxon>Eukaryota</taxon>
        <taxon>Fungi</taxon>
        <taxon>Dikarya</taxon>
        <taxon>Basidiomycota</taxon>
        <taxon>Agaricomycotina</taxon>
        <taxon>Agaricomycetes</taxon>
        <taxon>Agaricomycetidae</taxon>
        <taxon>Agaricales</taxon>
        <taxon>Agaricineae</taxon>
        <taxon>Agaricaceae</taxon>
        <taxon>Leucocoprinus</taxon>
    </lineage>
</organism>
<comment type="subcellular location">
    <subcellularLocation>
        <location evidence="1">Cytoplasm</location>
    </subcellularLocation>
    <subcellularLocation>
        <location evidence="2">Nucleus</location>
        <location evidence="2">Nucleolus</location>
    </subcellularLocation>
</comment>
<feature type="compositionally biased region" description="Low complexity" evidence="10">
    <location>
        <begin position="1"/>
        <end position="21"/>
    </location>
</feature>
<dbReference type="InterPro" id="IPR020568">
    <property type="entry name" value="Ribosomal_Su5_D2-typ_SF"/>
</dbReference>
<keyword evidence="5" id="KW-0698">rRNA processing</keyword>
<dbReference type="GO" id="GO:0000176">
    <property type="term" value="C:nuclear exosome (RNase complex)"/>
    <property type="evidence" value="ECO:0007669"/>
    <property type="project" value="UniProtKB-ARBA"/>
</dbReference>
<dbReference type="Proteomes" id="UP001213000">
    <property type="component" value="Unassembled WGS sequence"/>
</dbReference>
<keyword evidence="7" id="KW-0694">RNA-binding</keyword>
<dbReference type="InterPro" id="IPR001247">
    <property type="entry name" value="ExoRNase_PH_dom1"/>
</dbReference>
<evidence type="ECO:0000256" key="9">
    <source>
        <dbReference type="ARBA" id="ARBA00030617"/>
    </source>
</evidence>
<evidence type="ECO:0000313" key="12">
    <source>
        <dbReference type="EMBL" id="KAJ3574687.1"/>
    </source>
</evidence>
<reference evidence="12" key="1">
    <citation type="submission" date="2022-07" db="EMBL/GenBank/DDBJ databases">
        <title>Genome Sequence of Leucocoprinus birnbaumii.</title>
        <authorList>
            <person name="Buettner E."/>
        </authorList>
    </citation>
    <scope>NUCLEOTIDE SEQUENCE</scope>
    <source>
        <strain evidence="12">VT141</strain>
    </source>
</reference>
<dbReference type="EMBL" id="JANIEX010000060">
    <property type="protein sequence ID" value="KAJ3574687.1"/>
    <property type="molecule type" value="Genomic_DNA"/>
</dbReference>
<feature type="domain" description="Exoribonuclease phosphorolytic" evidence="11">
    <location>
        <begin position="101"/>
        <end position="234"/>
    </location>
</feature>
<dbReference type="PANTHER" id="PTHR11097:SF9">
    <property type="entry name" value="EXOSOME COMPLEX COMPONENT RRP43"/>
    <property type="match status" value="1"/>
</dbReference>
<dbReference type="CDD" id="cd11369">
    <property type="entry name" value="RNase_PH_RRP43"/>
    <property type="match status" value="1"/>
</dbReference>
<dbReference type="GO" id="GO:0071038">
    <property type="term" value="P:TRAMP-dependent tRNA surveillance pathway"/>
    <property type="evidence" value="ECO:0007669"/>
    <property type="project" value="TreeGrafter"/>
</dbReference>
<dbReference type="GO" id="GO:0034475">
    <property type="term" value="P:U4 snRNA 3'-end processing"/>
    <property type="evidence" value="ECO:0007669"/>
    <property type="project" value="TreeGrafter"/>
</dbReference>
<proteinExistence type="inferred from homology"/>
<keyword evidence="13" id="KW-1185">Reference proteome</keyword>